<sequence>MRYKKLGNTDLNISVMTVGTWAIGADGWGDVDLKDSIDAIHTALDNGINFIDTAPIYGFGNSEEVVGKAIQGYKDKVMIATKCGIVWGEEKVSRKYAGYDSIIKECDMSLKRLGVDVIDLYQIHWPDVTTPIEESMRALNKLKEVGKIRYIGVSNFSAEQIEEAQQYGEVNSLQPPYCMVNRTAEDLMKWCKQRGIGTLTYGSLGAGILTGAFRELPHFEADDRRLKFYDYFVEPKFSKIMELLKTLDAIAADHGKPTAQVALNWSTQNPIVDTALCGIRNPREAKENCDAMDWMLSEDEIKTIDAAYAKIFG</sequence>
<gene>
    <name evidence="3" type="ORF">H8699_04140</name>
</gene>
<feature type="domain" description="NADP-dependent oxidoreductase" evidence="2">
    <location>
        <begin position="16"/>
        <end position="308"/>
    </location>
</feature>
<dbReference type="AlphaFoldDB" id="A0A926CZJ9"/>
<keyword evidence="1" id="KW-0560">Oxidoreductase</keyword>
<dbReference type="EMBL" id="JACRSO010000001">
    <property type="protein sequence ID" value="MBC8528627.1"/>
    <property type="molecule type" value="Genomic_DNA"/>
</dbReference>
<dbReference type="PRINTS" id="PR00069">
    <property type="entry name" value="ALDKETRDTASE"/>
</dbReference>
<organism evidence="3 4">
    <name type="scientific">Luoshenia tenuis</name>
    <dbReference type="NCBI Taxonomy" id="2763654"/>
    <lineage>
        <taxon>Bacteria</taxon>
        <taxon>Bacillati</taxon>
        <taxon>Bacillota</taxon>
        <taxon>Clostridia</taxon>
        <taxon>Christensenellales</taxon>
        <taxon>Christensenellaceae</taxon>
        <taxon>Luoshenia</taxon>
    </lineage>
</organism>
<evidence type="ECO:0000313" key="4">
    <source>
        <dbReference type="Proteomes" id="UP000654279"/>
    </source>
</evidence>
<evidence type="ECO:0000256" key="1">
    <source>
        <dbReference type="ARBA" id="ARBA00023002"/>
    </source>
</evidence>
<dbReference type="PANTHER" id="PTHR43364">
    <property type="entry name" value="NADH-SPECIFIC METHYLGLYOXAL REDUCTASE-RELATED"/>
    <property type="match status" value="1"/>
</dbReference>
<evidence type="ECO:0000313" key="3">
    <source>
        <dbReference type="EMBL" id="MBC8528627.1"/>
    </source>
</evidence>
<dbReference type="GO" id="GO:0005829">
    <property type="term" value="C:cytosol"/>
    <property type="evidence" value="ECO:0007669"/>
    <property type="project" value="TreeGrafter"/>
</dbReference>
<dbReference type="Gene3D" id="3.20.20.100">
    <property type="entry name" value="NADP-dependent oxidoreductase domain"/>
    <property type="match status" value="1"/>
</dbReference>
<dbReference type="CDD" id="cd19084">
    <property type="entry name" value="AKR_AKR11B1-like"/>
    <property type="match status" value="1"/>
</dbReference>
<dbReference type="Proteomes" id="UP000654279">
    <property type="component" value="Unassembled WGS sequence"/>
</dbReference>
<dbReference type="InterPro" id="IPR018170">
    <property type="entry name" value="Aldo/ket_reductase_CS"/>
</dbReference>
<dbReference type="InterPro" id="IPR036812">
    <property type="entry name" value="NAD(P)_OxRdtase_dom_sf"/>
</dbReference>
<dbReference type="FunFam" id="3.20.20.100:FF:000004">
    <property type="entry name" value="Oxidoreductase, aldo/keto reductase"/>
    <property type="match status" value="1"/>
</dbReference>
<proteinExistence type="predicted"/>
<keyword evidence="4" id="KW-1185">Reference proteome</keyword>
<dbReference type="InterPro" id="IPR020471">
    <property type="entry name" value="AKR"/>
</dbReference>
<accession>A0A926CZJ9</accession>
<dbReference type="SUPFAM" id="SSF51430">
    <property type="entry name" value="NAD(P)-linked oxidoreductase"/>
    <property type="match status" value="1"/>
</dbReference>
<dbReference type="RefSeq" id="WP_249284608.1">
    <property type="nucleotide sequence ID" value="NZ_JACRSO010000001.1"/>
</dbReference>
<dbReference type="InterPro" id="IPR023210">
    <property type="entry name" value="NADP_OxRdtase_dom"/>
</dbReference>
<dbReference type="InterPro" id="IPR050523">
    <property type="entry name" value="AKR_Detox_Biosynth"/>
</dbReference>
<dbReference type="Pfam" id="PF00248">
    <property type="entry name" value="Aldo_ket_red"/>
    <property type="match status" value="1"/>
</dbReference>
<reference evidence="3" key="1">
    <citation type="submission" date="2020-08" db="EMBL/GenBank/DDBJ databases">
        <title>Genome public.</title>
        <authorList>
            <person name="Liu C."/>
            <person name="Sun Q."/>
        </authorList>
    </citation>
    <scope>NUCLEOTIDE SEQUENCE</scope>
    <source>
        <strain evidence="3">NSJ-44</strain>
    </source>
</reference>
<comment type="caution">
    <text evidence="3">The sequence shown here is derived from an EMBL/GenBank/DDBJ whole genome shotgun (WGS) entry which is preliminary data.</text>
</comment>
<name>A0A926CZJ9_9FIRM</name>
<dbReference type="GO" id="GO:0016491">
    <property type="term" value="F:oxidoreductase activity"/>
    <property type="evidence" value="ECO:0007669"/>
    <property type="project" value="UniProtKB-KW"/>
</dbReference>
<dbReference type="PANTHER" id="PTHR43364:SF4">
    <property type="entry name" value="NAD(P)-LINKED OXIDOREDUCTASE SUPERFAMILY PROTEIN"/>
    <property type="match status" value="1"/>
</dbReference>
<evidence type="ECO:0000259" key="2">
    <source>
        <dbReference type="Pfam" id="PF00248"/>
    </source>
</evidence>
<protein>
    <submittedName>
        <fullName evidence="3">Aldo/keto reductase</fullName>
    </submittedName>
</protein>
<dbReference type="PROSITE" id="PS00062">
    <property type="entry name" value="ALDOKETO_REDUCTASE_2"/>
    <property type="match status" value="1"/>
</dbReference>